<sequence length="84" mass="9321">MEERKEETRAPLPGGPTTPAAPRVLPALGVPIGLAPWLSVLFLMYVLGFSSIFGCDDPAALQTQVTWNTRVSTTKFMLLYAWYY</sequence>
<evidence type="ECO:0000313" key="4">
    <source>
        <dbReference type="Proteomes" id="UP000429181"/>
    </source>
</evidence>
<protein>
    <submittedName>
        <fullName evidence="3">Uncharacterized protein</fullName>
    </submittedName>
</protein>
<accession>A0A4W2FVN1</accession>
<keyword evidence="2" id="KW-1133">Transmembrane helix</keyword>
<proteinExistence type="predicted"/>
<evidence type="ECO:0000313" key="3">
    <source>
        <dbReference type="Ensembl" id="ENSBIXP00005009491.1"/>
    </source>
</evidence>
<dbReference type="GeneTree" id="ENSGT00970000197801"/>
<name>A0A4W2FVN1_BOBOX</name>
<dbReference type="Proteomes" id="UP000429181">
    <property type="component" value="Chromosome 4"/>
</dbReference>
<organism evidence="3 4">
    <name type="scientific">Bos indicus x Bos taurus</name>
    <name type="common">Hybrid cattle</name>
    <dbReference type="NCBI Taxonomy" id="30522"/>
    <lineage>
        <taxon>Eukaryota</taxon>
        <taxon>Metazoa</taxon>
        <taxon>Chordata</taxon>
        <taxon>Craniata</taxon>
        <taxon>Vertebrata</taxon>
        <taxon>Euteleostomi</taxon>
        <taxon>Mammalia</taxon>
        <taxon>Eutheria</taxon>
        <taxon>Laurasiatheria</taxon>
        <taxon>Artiodactyla</taxon>
        <taxon>Ruminantia</taxon>
        <taxon>Pecora</taxon>
        <taxon>Bovidae</taxon>
        <taxon>Bovinae</taxon>
        <taxon>Bos</taxon>
    </lineage>
</organism>
<keyword evidence="2" id="KW-0472">Membrane</keyword>
<evidence type="ECO:0000256" key="1">
    <source>
        <dbReference type="SAM" id="MobiDB-lite"/>
    </source>
</evidence>
<reference evidence="3 4" key="1">
    <citation type="submission" date="2018-11" db="EMBL/GenBank/DDBJ databases">
        <title>Haplotype-resolved cattle genomes.</title>
        <authorList>
            <person name="Low W.Y."/>
            <person name="Tearle R."/>
            <person name="Bickhart D.M."/>
            <person name="Rosen B.D."/>
            <person name="Koren S."/>
            <person name="Rhie A."/>
            <person name="Hiendleder S."/>
            <person name="Phillippy A.M."/>
            <person name="Smith T.P.L."/>
            <person name="Williams J.L."/>
        </authorList>
    </citation>
    <scope>NUCLEOTIDE SEQUENCE [LARGE SCALE GENOMIC DNA]</scope>
</reference>
<keyword evidence="2" id="KW-0812">Transmembrane</keyword>
<dbReference type="AlphaFoldDB" id="A0A4W2FVN1"/>
<feature type="compositionally biased region" description="Low complexity" evidence="1">
    <location>
        <begin position="10"/>
        <end position="23"/>
    </location>
</feature>
<feature type="transmembrane region" description="Helical" evidence="2">
    <location>
        <begin position="24"/>
        <end position="47"/>
    </location>
</feature>
<dbReference type="Ensembl" id="ENSBIXT00005044719.1">
    <property type="protein sequence ID" value="ENSBIXP00005009491.1"/>
    <property type="gene ID" value="ENSBIXG00005014373.1"/>
</dbReference>
<evidence type="ECO:0000256" key="2">
    <source>
        <dbReference type="SAM" id="Phobius"/>
    </source>
</evidence>
<reference evidence="3" key="2">
    <citation type="submission" date="2025-08" db="UniProtKB">
        <authorList>
            <consortium name="Ensembl"/>
        </authorList>
    </citation>
    <scope>IDENTIFICATION</scope>
</reference>
<feature type="region of interest" description="Disordered" evidence="1">
    <location>
        <begin position="1"/>
        <end position="23"/>
    </location>
</feature>